<dbReference type="AlphaFoldDB" id="A0AAW0LJ90"/>
<accession>A0AAW0LJ90</accession>
<reference evidence="1 2" key="1">
    <citation type="journal article" date="2018" name="Sci. Data">
        <title>The draft genome sequence of cork oak.</title>
        <authorList>
            <person name="Ramos A.M."/>
            <person name="Usie A."/>
            <person name="Barbosa P."/>
            <person name="Barros P.M."/>
            <person name="Capote T."/>
            <person name="Chaves I."/>
            <person name="Simoes F."/>
            <person name="Abreu I."/>
            <person name="Carrasquinho I."/>
            <person name="Faro C."/>
            <person name="Guimaraes J.B."/>
            <person name="Mendonca D."/>
            <person name="Nobrega F."/>
            <person name="Rodrigues L."/>
            <person name="Saibo N.J.M."/>
            <person name="Varela M.C."/>
            <person name="Egas C."/>
            <person name="Matos J."/>
            <person name="Miguel C.M."/>
            <person name="Oliveira M.M."/>
            <person name="Ricardo C.P."/>
            <person name="Goncalves S."/>
        </authorList>
    </citation>
    <scope>NUCLEOTIDE SEQUENCE [LARGE SCALE GENOMIC DNA]</scope>
    <source>
        <strain evidence="2">cv. HL8</strain>
    </source>
</reference>
<dbReference type="Proteomes" id="UP000237347">
    <property type="component" value="Unassembled WGS sequence"/>
</dbReference>
<comment type="caution">
    <text evidence="1">The sequence shown here is derived from an EMBL/GenBank/DDBJ whole genome shotgun (WGS) entry which is preliminary data.</text>
</comment>
<dbReference type="EMBL" id="PKMF04000099">
    <property type="protein sequence ID" value="KAK7850543.1"/>
    <property type="molecule type" value="Genomic_DNA"/>
</dbReference>
<evidence type="ECO:0000313" key="1">
    <source>
        <dbReference type="EMBL" id="KAK7850543.1"/>
    </source>
</evidence>
<organism evidence="1 2">
    <name type="scientific">Quercus suber</name>
    <name type="common">Cork oak</name>
    <dbReference type="NCBI Taxonomy" id="58331"/>
    <lineage>
        <taxon>Eukaryota</taxon>
        <taxon>Viridiplantae</taxon>
        <taxon>Streptophyta</taxon>
        <taxon>Embryophyta</taxon>
        <taxon>Tracheophyta</taxon>
        <taxon>Spermatophyta</taxon>
        <taxon>Magnoliopsida</taxon>
        <taxon>eudicotyledons</taxon>
        <taxon>Gunneridae</taxon>
        <taxon>Pentapetalae</taxon>
        <taxon>rosids</taxon>
        <taxon>fabids</taxon>
        <taxon>Fagales</taxon>
        <taxon>Fagaceae</taxon>
        <taxon>Quercus</taxon>
    </lineage>
</organism>
<gene>
    <name evidence="1" type="ORF">CFP56_000642</name>
</gene>
<name>A0AAW0LJ90_QUESU</name>
<keyword evidence="2" id="KW-1185">Reference proteome</keyword>
<protein>
    <submittedName>
        <fullName evidence="1">Uncharacterized protein</fullName>
    </submittedName>
</protein>
<evidence type="ECO:0000313" key="2">
    <source>
        <dbReference type="Proteomes" id="UP000237347"/>
    </source>
</evidence>
<proteinExistence type="predicted"/>
<sequence>MLRFHVKSLIGQVNSEKLHLSLQGWGHMWNALVLLKVLVTTISSHLYYLLSPLPMDIDTGEPQPPLITDDTTVFL</sequence>